<dbReference type="InterPro" id="IPR013321">
    <property type="entry name" value="Arc_rbn_hlx_hlx"/>
</dbReference>
<name>A0A1B3SN08_9VIRU</name>
<dbReference type="InterPro" id="IPR049123">
    <property type="entry name" value="56B_RHH"/>
</dbReference>
<dbReference type="Proteomes" id="UP000202470">
    <property type="component" value="Segment"/>
</dbReference>
<dbReference type="GO" id="GO:0006355">
    <property type="term" value="P:regulation of DNA-templated transcription"/>
    <property type="evidence" value="ECO:0007669"/>
    <property type="project" value="InterPro"/>
</dbReference>
<reference evidence="2" key="1">
    <citation type="journal article" date="2014" name="Mol. Microbiol.">
        <title>Inter-viral conflicts that exploit host CRISPR immune systems of Sulfolobus.</title>
        <authorList>
            <person name="Erdmann S."/>
            <person name="Le Moine Bauer S."/>
            <person name="Garrett R.A."/>
        </authorList>
    </citation>
    <scope>NUCLEOTIDE SEQUENCE [LARGE SCALE GENOMIC DNA]</scope>
    <source>
        <strain evidence="2">SIRV3</strain>
    </source>
</reference>
<dbReference type="EMBL" id="KX712143">
    <property type="protein sequence ID" value="AOG61570.1"/>
    <property type="molecule type" value="Genomic_DNA"/>
</dbReference>
<keyword evidence="3" id="KW-1185">Reference proteome</keyword>
<dbReference type="Gene3D" id="1.10.1220.10">
    <property type="entry name" value="Met repressor-like"/>
    <property type="match status" value="1"/>
</dbReference>
<feature type="domain" description="56B-like ribbon-helix-helix" evidence="1">
    <location>
        <begin position="28"/>
        <end position="59"/>
    </location>
</feature>
<dbReference type="SMR" id="A0A1B3SN08"/>
<organism evidence="2">
    <name type="scientific">Sulfolobus islandicus rod-shaped virus 3</name>
    <dbReference type="NCBI Taxonomy" id="2848124"/>
    <lineage>
        <taxon>Viruses</taxon>
        <taxon>Adnaviria</taxon>
        <taxon>Zilligvirae</taxon>
        <taxon>Taleaviricota</taxon>
        <taxon>Tokiviricetes</taxon>
        <taxon>Ligamenvirales</taxon>
        <taxon>Rudiviridae</taxon>
        <taxon>Icerudivirus</taxon>
        <taxon>Icerudivirus gunnuhverense</taxon>
        <taxon>Icerudivirus SIRV3</taxon>
    </lineage>
</organism>
<dbReference type="Pfam" id="PF21432">
    <property type="entry name" value="56B_RHH"/>
    <property type="match status" value="1"/>
</dbReference>
<evidence type="ECO:0000313" key="3">
    <source>
        <dbReference type="Proteomes" id="UP000202470"/>
    </source>
</evidence>
<dbReference type="KEGG" id="vg:28721303"/>
<protein>
    <submittedName>
        <fullName evidence="2">Transcriptional regulator SvtR</fullName>
    </submittedName>
</protein>
<evidence type="ECO:0000313" key="2">
    <source>
        <dbReference type="EMBL" id="AOG61570.1"/>
    </source>
</evidence>
<dbReference type="InterPro" id="IPR010985">
    <property type="entry name" value="Ribbon_hlx_hlx"/>
</dbReference>
<reference evidence="2" key="2">
    <citation type="submission" date="2016-08" db="EMBL/GenBank/DDBJ databases">
        <authorList>
            <person name="Erdmann S."/>
            <person name="Le Moine Bauer S."/>
            <person name="Garrett R.A."/>
        </authorList>
    </citation>
    <scope>NUCLEOTIDE SEQUENCE</scope>
    <source>
        <strain evidence="2">SIRV3</strain>
    </source>
</reference>
<dbReference type="SUPFAM" id="SSF47598">
    <property type="entry name" value="Ribbon-helix-helix"/>
    <property type="match status" value="1"/>
</dbReference>
<accession>A0A1B3SN08</accession>
<dbReference type="OrthoDB" id="27395at10239"/>
<sequence length="62" mass="7307">MNKRGKMQTQEQSQKKKQKAVFGIYMDKDLKTRLKVYCAKNNLQLTQAIEEAIREYLQKRGG</sequence>
<proteinExistence type="predicted"/>
<evidence type="ECO:0000259" key="1">
    <source>
        <dbReference type="Pfam" id="PF21432"/>
    </source>
</evidence>